<accession>A0A8X6IPR8</accession>
<organism evidence="1 2">
    <name type="scientific">Trichonephila clavata</name>
    <name type="common">Joro spider</name>
    <name type="synonym">Nephila clavata</name>
    <dbReference type="NCBI Taxonomy" id="2740835"/>
    <lineage>
        <taxon>Eukaryota</taxon>
        <taxon>Metazoa</taxon>
        <taxon>Ecdysozoa</taxon>
        <taxon>Arthropoda</taxon>
        <taxon>Chelicerata</taxon>
        <taxon>Arachnida</taxon>
        <taxon>Araneae</taxon>
        <taxon>Araneomorphae</taxon>
        <taxon>Entelegynae</taxon>
        <taxon>Araneoidea</taxon>
        <taxon>Nephilidae</taxon>
        <taxon>Trichonephila</taxon>
    </lineage>
</organism>
<comment type="caution">
    <text evidence="1">The sequence shown here is derived from an EMBL/GenBank/DDBJ whole genome shotgun (WGS) entry which is preliminary data.</text>
</comment>
<reference evidence="1" key="1">
    <citation type="submission" date="2020-07" db="EMBL/GenBank/DDBJ databases">
        <title>Multicomponent nature underlies the extraordinary mechanical properties of spider dragline silk.</title>
        <authorList>
            <person name="Kono N."/>
            <person name="Nakamura H."/>
            <person name="Mori M."/>
            <person name="Yoshida Y."/>
            <person name="Ohtoshi R."/>
            <person name="Malay A.D."/>
            <person name="Moran D.A.P."/>
            <person name="Tomita M."/>
            <person name="Numata K."/>
            <person name="Arakawa K."/>
        </authorList>
    </citation>
    <scope>NUCLEOTIDE SEQUENCE</scope>
</reference>
<keyword evidence="2" id="KW-1185">Reference proteome</keyword>
<protein>
    <submittedName>
        <fullName evidence="1">Uncharacterized protein</fullName>
    </submittedName>
</protein>
<dbReference type="EMBL" id="BMAO01012378">
    <property type="protein sequence ID" value="GFQ80985.1"/>
    <property type="molecule type" value="Genomic_DNA"/>
</dbReference>
<proteinExistence type="predicted"/>
<gene>
    <name evidence="1" type="ORF">TNCT_287331</name>
</gene>
<dbReference type="Proteomes" id="UP000887116">
    <property type="component" value="Unassembled WGS sequence"/>
</dbReference>
<sequence>MLQPVNGPPKTFQDAMDPFTNKELPRTLIRKSPYTKAAYFLGSSARFDIRGNLSEPSCHSPFIIQQSCVFNLSWTTEDLFRITMQCFNPWTQWNWFSNSACSLYSTIQCLQPADSRYLSRKCIHPHNKTVV</sequence>
<evidence type="ECO:0000313" key="1">
    <source>
        <dbReference type="EMBL" id="GFQ80985.1"/>
    </source>
</evidence>
<evidence type="ECO:0000313" key="2">
    <source>
        <dbReference type="Proteomes" id="UP000887116"/>
    </source>
</evidence>
<name>A0A8X6IPR8_TRICU</name>
<dbReference type="AlphaFoldDB" id="A0A8X6IPR8"/>